<feature type="region of interest" description="Disordered" evidence="1">
    <location>
        <begin position="9"/>
        <end position="31"/>
    </location>
</feature>
<dbReference type="PROSITE" id="PS51833">
    <property type="entry name" value="HDOD"/>
    <property type="match status" value="1"/>
</dbReference>
<evidence type="ECO:0000259" key="2">
    <source>
        <dbReference type="PROSITE" id="PS51833"/>
    </source>
</evidence>
<feature type="compositionally biased region" description="Basic and acidic residues" evidence="1">
    <location>
        <begin position="11"/>
        <end position="26"/>
    </location>
</feature>
<dbReference type="RefSeq" id="WP_143096356.1">
    <property type="nucleotide sequence ID" value="NZ_FOUO01000005.1"/>
</dbReference>
<dbReference type="Gene3D" id="1.10.3210.10">
    <property type="entry name" value="Hypothetical protein af1432"/>
    <property type="match status" value="1"/>
</dbReference>
<keyword evidence="4" id="KW-1185">Reference proteome</keyword>
<sequence length="437" mass="48560">MNMLKRFFKGAGRDGEPAHPQSDRKAGLRPLPQGVSPQILGAYADFRDQDAETLKVIARKARLMEAPAGLYLRVMEETRWRYYLLSGEVRIFGEDGAMQKRAEADRHARELLPLDVGVEGADFPGGARVIRVDRNLFDALQKHRKARGGVDIHLEAAISPDAASLLQAISADIAGDRFRLPSLPDTAMRARTLLEDPQVSVEAVEALVREDVTLTATVIRAANSALFTGMHEVSTIREAVVRMGLTRMKKIVLVVFLDEVFTVGCPRFDRFVRQLRSESRVIAALAHAMAARLGLEDPENVLLVGMLSQIGKFGAATYIAERQEDLGDERAFALIEEVYPFVGEMIATHWRFGPEVTTAIRHASNQSGLDPEHPEADIVNVASRYMQAFYRGDAQVQPRYDETLSFHALDLPEPDAEGRIPFLDQVLNRFEAHPARG</sequence>
<dbReference type="SUPFAM" id="SSF109604">
    <property type="entry name" value="HD-domain/PDEase-like"/>
    <property type="match status" value="1"/>
</dbReference>
<dbReference type="STRING" id="195064.SAMN05421721_10570"/>
<evidence type="ECO:0000256" key="1">
    <source>
        <dbReference type="SAM" id="MobiDB-lite"/>
    </source>
</evidence>
<reference evidence="3 4" key="1">
    <citation type="submission" date="2016-10" db="EMBL/GenBank/DDBJ databases">
        <authorList>
            <person name="de Groot N.N."/>
        </authorList>
    </citation>
    <scope>NUCLEOTIDE SEQUENCE [LARGE SCALE GENOMIC DNA]</scope>
    <source>
        <strain evidence="3 4">DSM 4180</strain>
    </source>
</reference>
<evidence type="ECO:0000313" key="3">
    <source>
        <dbReference type="EMBL" id="SFM42324.1"/>
    </source>
</evidence>
<dbReference type="PANTHER" id="PTHR33525:SF3">
    <property type="entry name" value="RIBONUCLEASE Y"/>
    <property type="match status" value="1"/>
</dbReference>
<evidence type="ECO:0000313" key="4">
    <source>
        <dbReference type="Proteomes" id="UP000199556"/>
    </source>
</evidence>
<dbReference type="Pfam" id="PF08668">
    <property type="entry name" value="HDOD"/>
    <property type="match status" value="1"/>
</dbReference>
<gene>
    <name evidence="3" type="ORF">SAMN05421721_10570</name>
</gene>
<organism evidence="3 4">
    <name type="scientific">Ectothiorhodospira mobilis</name>
    <dbReference type="NCBI Taxonomy" id="195064"/>
    <lineage>
        <taxon>Bacteria</taxon>
        <taxon>Pseudomonadati</taxon>
        <taxon>Pseudomonadota</taxon>
        <taxon>Gammaproteobacteria</taxon>
        <taxon>Chromatiales</taxon>
        <taxon>Ectothiorhodospiraceae</taxon>
        <taxon>Ectothiorhodospira</taxon>
    </lineage>
</organism>
<dbReference type="OrthoDB" id="598113at2"/>
<dbReference type="PANTHER" id="PTHR33525">
    <property type="match status" value="1"/>
</dbReference>
<dbReference type="InterPro" id="IPR052340">
    <property type="entry name" value="RNase_Y/CdgJ"/>
</dbReference>
<dbReference type="InterPro" id="IPR013976">
    <property type="entry name" value="HDOD"/>
</dbReference>
<dbReference type="AlphaFoldDB" id="A0A1I4QQJ9"/>
<name>A0A1I4QQJ9_ECTMO</name>
<accession>A0A1I4QQJ9</accession>
<dbReference type="EMBL" id="FOUO01000005">
    <property type="protein sequence ID" value="SFM42324.1"/>
    <property type="molecule type" value="Genomic_DNA"/>
</dbReference>
<feature type="domain" description="HDOD" evidence="2">
    <location>
        <begin position="180"/>
        <end position="366"/>
    </location>
</feature>
<dbReference type="Proteomes" id="UP000199556">
    <property type="component" value="Unassembled WGS sequence"/>
</dbReference>
<protein>
    <submittedName>
        <fullName evidence="3">HD-like signal output (HDOD) domain, no enzymatic activity</fullName>
    </submittedName>
</protein>
<proteinExistence type="predicted"/>